<dbReference type="InterPro" id="IPR054712">
    <property type="entry name" value="Cas3-like_dom"/>
</dbReference>
<evidence type="ECO:0000256" key="3">
    <source>
        <dbReference type="ARBA" id="ARBA00022722"/>
    </source>
</evidence>
<proteinExistence type="inferred from homology"/>
<evidence type="ECO:0000256" key="1">
    <source>
        <dbReference type="ARBA" id="ARBA00006847"/>
    </source>
</evidence>
<dbReference type="SUPFAM" id="SSF109604">
    <property type="entry name" value="HD-domain/PDEase-like"/>
    <property type="match status" value="1"/>
</dbReference>
<dbReference type="Gene3D" id="3.40.50.300">
    <property type="entry name" value="P-loop containing nucleotide triphosphate hydrolases"/>
    <property type="match status" value="2"/>
</dbReference>
<dbReference type="PROSITE" id="PS51192">
    <property type="entry name" value="HELICASE_ATP_BIND_1"/>
    <property type="match status" value="1"/>
</dbReference>
<dbReference type="InterPro" id="IPR038257">
    <property type="entry name" value="CRISPR-assoc_Cas3_HD_sf"/>
</dbReference>
<keyword evidence="8" id="KW-0067">ATP-binding</keyword>
<dbReference type="Proteomes" id="UP000825123">
    <property type="component" value="Chromosome"/>
</dbReference>
<dbReference type="NCBIfam" id="TIGR01596">
    <property type="entry name" value="cas3_HD"/>
    <property type="match status" value="1"/>
</dbReference>
<dbReference type="Pfam" id="PF22590">
    <property type="entry name" value="Cas3-like_C_2"/>
    <property type="match status" value="1"/>
</dbReference>
<dbReference type="KEGG" id="csty:KN1_13740"/>
<protein>
    <submittedName>
        <fullName evidence="12">CRISPR-associated helicase/endonuclease Cas3</fullName>
    </submittedName>
</protein>
<evidence type="ECO:0000313" key="13">
    <source>
        <dbReference type="Proteomes" id="UP000825123"/>
    </source>
</evidence>
<dbReference type="GeneID" id="66163100"/>
<dbReference type="NCBIfam" id="TIGR01587">
    <property type="entry name" value="cas3_core"/>
    <property type="match status" value="1"/>
</dbReference>
<dbReference type="GO" id="GO:0005524">
    <property type="term" value="F:ATP binding"/>
    <property type="evidence" value="ECO:0007669"/>
    <property type="project" value="UniProtKB-KW"/>
</dbReference>
<evidence type="ECO:0000256" key="6">
    <source>
        <dbReference type="ARBA" id="ARBA00022801"/>
    </source>
</evidence>
<dbReference type="GO" id="GO:0004518">
    <property type="term" value="F:nuclease activity"/>
    <property type="evidence" value="ECO:0007669"/>
    <property type="project" value="UniProtKB-KW"/>
</dbReference>
<dbReference type="CDD" id="cd17930">
    <property type="entry name" value="DEXHc_cas3"/>
    <property type="match status" value="1"/>
</dbReference>
<dbReference type="CDD" id="cd09641">
    <property type="entry name" value="Cas3''_I"/>
    <property type="match status" value="1"/>
</dbReference>
<gene>
    <name evidence="12" type="ORF">KN1_13740</name>
</gene>
<evidence type="ECO:0000256" key="8">
    <source>
        <dbReference type="ARBA" id="ARBA00022840"/>
    </source>
</evidence>
<reference evidence="12 13" key="1">
    <citation type="submission" date="2021-04" db="EMBL/GenBank/DDBJ databases">
        <title>Complete genome sequence of Stygiolobus sp. KN-1.</title>
        <authorList>
            <person name="Nakamura K."/>
            <person name="Sakai H."/>
            <person name="Kurosawa N."/>
        </authorList>
    </citation>
    <scope>NUCLEOTIDE SEQUENCE [LARGE SCALE GENOMIC DNA]</scope>
    <source>
        <strain evidence="12 13">KN-1</strain>
    </source>
</reference>
<dbReference type="Pfam" id="PF01966">
    <property type="entry name" value="HD"/>
    <property type="match status" value="1"/>
</dbReference>
<dbReference type="GO" id="GO:0140097">
    <property type="term" value="F:catalytic activity, acting on DNA"/>
    <property type="evidence" value="ECO:0007669"/>
    <property type="project" value="UniProtKB-ARBA"/>
</dbReference>
<dbReference type="GO" id="GO:0046872">
    <property type="term" value="F:metal ion binding"/>
    <property type="evidence" value="ECO:0007669"/>
    <property type="project" value="UniProtKB-KW"/>
</dbReference>
<dbReference type="RefSeq" id="WP_221290339.1">
    <property type="nucleotide sequence ID" value="NZ_AP024597.1"/>
</dbReference>
<evidence type="ECO:0000256" key="7">
    <source>
        <dbReference type="ARBA" id="ARBA00022806"/>
    </source>
</evidence>
<dbReference type="InterPro" id="IPR011545">
    <property type="entry name" value="DEAD/DEAH_box_helicase_dom"/>
</dbReference>
<dbReference type="GO" id="GO:0051607">
    <property type="term" value="P:defense response to virus"/>
    <property type="evidence" value="ECO:0007669"/>
    <property type="project" value="UniProtKB-KW"/>
</dbReference>
<keyword evidence="9" id="KW-0051">Antiviral defense</keyword>
<organism evidence="12 13">
    <name type="scientific">Stygiolobus caldivivus</name>
    <dbReference type="NCBI Taxonomy" id="2824673"/>
    <lineage>
        <taxon>Archaea</taxon>
        <taxon>Thermoproteota</taxon>
        <taxon>Thermoprotei</taxon>
        <taxon>Sulfolobales</taxon>
        <taxon>Sulfolobaceae</taxon>
        <taxon>Stygiolobus</taxon>
    </lineage>
</organism>
<dbReference type="InterPro" id="IPR006674">
    <property type="entry name" value="HD_domain"/>
</dbReference>
<dbReference type="SUPFAM" id="SSF52540">
    <property type="entry name" value="P-loop containing nucleoside triphosphate hydrolases"/>
    <property type="match status" value="1"/>
</dbReference>
<comment type="similarity">
    <text evidence="1">In the N-terminal section; belongs to the CRISPR-associated nuclease Cas3-HD family.</text>
</comment>
<evidence type="ECO:0000259" key="10">
    <source>
        <dbReference type="PROSITE" id="PS51192"/>
    </source>
</evidence>
<name>A0A8D5U6C9_9CREN</name>
<dbReference type="InterPro" id="IPR006474">
    <property type="entry name" value="Helicase_Cas3_CRISPR-ass_core"/>
</dbReference>
<dbReference type="SMART" id="SM00487">
    <property type="entry name" value="DEXDc"/>
    <property type="match status" value="1"/>
</dbReference>
<dbReference type="InterPro" id="IPR014001">
    <property type="entry name" value="Helicase_ATP-bd"/>
</dbReference>
<dbReference type="GO" id="GO:0003676">
    <property type="term" value="F:nucleic acid binding"/>
    <property type="evidence" value="ECO:0007669"/>
    <property type="project" value="InterPro"/>
</dbReference>
<dbReference type="InterPro" id="IPR006483">
    <property type="entry name" value="CRISPR-assoc_Cas3_HD"/>
</dbReference>
<dbReference type="GO" id="GO:0004386">
    <property type="term" value="F:helicase activity"/>
    <property type="evidence" value="ECO:0007669"/>
    <property type="project" value="UniProtKB-KW"/>
</dbReference>
<dbReference type="Gene3D" id="1.10.3210.30">
    <property type="match status" value="1"/>
</dbReference>
<dbReference type="InterPro" id="IPR027417">
    <property type="entry name" value="P-loop_NTPase"/>
</dbReference>
<comment type="similarity">
    <text evidence="2">In the central section; belongs to the CRISPR-associated helicase Cas3 family.</text>
</comment>
<keyword evidence="13" id="KW-1185">Reference proteome</keyword>
<dbReference type="EMBL" id="AP024597">
    <property type="protein sequence ID" value="BCU70077.1"/>
    <property type="molecule type" value="Genomic_DNA"/>
</dbReference>
<accession>A0A8D5U6C9</accession>
<keyword evidence="5" id="KW-0547">Nucleotide-binding</keyword>
<dbReference type="PROSITE" id="PS51643">
    <property type="entry name" value="HD_CAS3"/>
    <property type="match status" value="1"/>
</dbReference>
<feature type="domain" description="HD Cas3-type" evidence="11">
    <location>
        <begin position="12"/>
        <end position="217"/>
    </location>
</feature>
<keyword evidence="4" id="KW-0479">Metal-binding</keyword>
<evidence type="ECO:0000313" key="12">
    <source>
        <dbReference type="EMBL" id="BCU70077.1"/>
    </source>
</evidence>
<dbReference type="AlphaFoldDB" id="A0A8D5U6C9"/>
<evidence type="ECO:0000256" key="9">
    <source>
        <dbReference type="ARBA" id="ARBA00023118"/>
    </source>
</evidence>
<dbReference type="Pfam" id="PF00270">
    <property type="entry name" value="DEAD"/>
    <property type="match status" value="1"/>
</dbReference>
<evidence type="ECO:0000256" key="2">
    <source>
        <dbReference type="ARBA" id="ARBA00009046"/>
    </source>
</evidence>
<keyword evidence="6" id="KW-0378">Hydrolase</keyword>
<keyword evidence="3" id="KW-0540">Nuclease</keyword>
<evidence type="ECO:0000256" key="4">
    <source>
        <dbReference type="ARBA" id="ARBA00022723"/>
    </source>
</evidence>
<dbReference type="GO" id="GO:0016787">
    <property type="term" value="F:hydrolase activity"/>
    <property type="evidence" value="ECO:0007669"/>
    <property type="project" value="UniProtKB-KW"/>
</dbReference>
<evidence type="ECO:0000259" key="11">
    <source>
        <dbReference type="PROSITE" id="PS51643"/>
    </source>
</evidence>
<evidence type="ECO:0000256" key="5">
    <source>
        <dbReference type="ARBA" id="ARBA00022741"/>
    </source>
</evidence>
<sequence>MGLCIDFRDSFCSHPDKYLRDHLKEVGESARENVKGAGRPDLSDLAYTAGLLHDIGKYTDEFQRHLRTGKKVPCSDHALVSSLIAYGEARSLRPGDDITSHVYPLLTMLAVLSHHTGLKGLTTVHDLLWNKEDELKYDGCLKTQIGELSDRWGFITSELGVPLHVKPSDDLLRQAEKSVFKVKGYVARKVEEKAYSWKWYFEGLLLFSSLIDADKHSASGTEYLRHGPLDPDPLIRYAEGLPKSGRAYPMREQLFNFAKGYSPSGPLTFLNAPTGSGKTISGTVIGLKHKARRLIYSLPFINIIEQTYNVLHSVYGEEVMRFHHLSYPEPKGHPVTGDEYRDMEKELLTAESWDSPLIVTTFEALVNTLLSSKNAYLKRLHNTANSFLLLDEVQAMGIEELYIVKEALEGAVGELNIKALFMTATNPFWQGVRPVNYTPNRYKVTFRDLDTVVRPEDVAAEVCGKKDVMVEFNTIDSAERGFRTLKECTDDVYFLSTRVAPKQRIERVEEIIRKKKRGEAVALVTTQLVEAGVDVDFREAVRDLGPIDSIIQAAGRVNREWTRDKGELTVVRVKRESANSTDFSLVYGKLTEEITLSALSGVRELEEKDVDRLLSKYYEEVRKKFKPESSKKRAEVLGNVTKLEFDKVELKLITEEPKYTVYVTLDEEAEAVYKQLKEVLKEKGFQRRAKVKALMAKAQGYVVKVWEKPDLGLDDELGWYVLERGDLGKFYDPDTGFKARKDEGALIW</sequence>
<feature type="domain" description="Helicase ATP-binding" evidence="10">
    <location>
        <begin position="259"/>
        <end position="425"/>
    </location>
</feature>
<keyword evidence="7" id="KW-0347">Helicase</keyword>